<evidence type="ECO:0000313" key="1">
    <source>
        <dbReference type="EMBL" id="MBX18950.1"/>
    </source>
</evidence>
<dbReference type="EMBL" id="GGEC01038466">
    <property type="protein sequence ID" value="MBX18950.1"/>
    <property type="molecule type" value="Transcribed_RNA"/>
</dbReference>
<protein>
    <submittedName>
        <fullName evidence="1">Uncharacterized protein</fullName>
    </submittedName>
</protein>
<organism evidence="1">
    <name type="scientific">Rhizophora mucronata</name>
    <name type="common">Asiatic mangrove</name>
    <dbReference type="NCBI Taxonomy" id="61149"/>
    <lineage>
        <taxon>Eukaryota</taxon>
        <taxon>Viridiplantae</taxon>
        <taxon>Streptophyta</taxon>
        <taxon>Embryophyta</taxon>
        <taxon>Tracheophyta</taxon>
        <taxon>Spermatophyta</taxon>
        <taxon>Magnoliopsida</taxon>
        <taxon>eudicotyledons</taxon>
        <taxon>Gunneridae</taxon>
        <taxon>Pentapetalae</taxon>
        <taxon>rosids</taxon>
        <taxon>fabids</taxon>
        <taxon>Malpighiales</taxon>
        <taxon>Rhizophoraceae</taxon>
        <taxon>Rhizophora</taxon>
    </lineage>
</organism>
<sequence>MYSNEHTKKAPMEIPKSSFSPLLKIFKRV</sequence>
<reference evidence="1" key="1">
    <citation type="submission" date="2018-02" db="EMBL/GenBank/DDBJ databases">
        <title>Rhizophora mucronata_Transcriptome.</title>
        <authorList>
            <person name="Meera S.P."/>
            <person name="Sreeshan A."/>
            <person name="Augustine A."/>
        </authorList>
    </citation>
    <scope>NUCLEOTIDE SEQUENCE</scope>
    <source>
        <tissue evidence="1">Leaf</tissue>
    </source>
</reference>
<name>A0A2P2LLU4_RHIMU</name>
<dbReference type="AlphaFoldDB" id="A0A2P2LLU4"/>
<accession>A0A2P2LLU4</accession>
<proteinExistence type="predicted"/>